<dbReference type="InterPro" id="IPR003103">
    <property type="entry name" value="BAG_domain"/>
</dbReference>
<comment type="caution">
    <text evidence="4">The sequence shown here is derived from an EMBL/GenBank/DDBJ whole genome shotgun (WGS) entry which is preliminary data.</text>
</comment>
<keyword evidence="5" id="KW-1185">Reference proteome</keyword>
<evidence type="ECO:0000259" key="3">
    <source>
        <dbReference type="PROSITE" id="PS51035"/>
    </source>
</evidence>
<dbReference type="GO" id="GO:0051087">
    <property type="term" value="F:protein-folding chaperone binding"/>
    <property type="evidence" value="ECO:0007669"/>
    <property type="project" value="InterPro"/>
</dbReference>
<evidence type="ECO:0000313" key="4">
    <source>
        <dbReference type="EMBL" id="OII71144.1"/>
    </source>
</evidence>
<dbReference type="Proteomes" id="UP000186804">
    <property type="component" value="Unassembled WGS sequence"/>
</dbReference>
<keyword evidence="1" id="KW-0175">Coiled coil</keyword>
<feature type="coiled-coil region" evidence="1">
    <location>
        <begin position="13"/>
        <end position="110"/>
    </location>
</feature>
<gene>
    <name evidence="4" type="ORF">cand_025600</name>
</gene>
<accession>A0A1J4MA90</accession>
<dbReference type="GeneID" id="92366744"/>
<reference evidence="4 5" key="1">
    <citation type="submission" date="2016-10" db="EMBL/GenBank/DDBJ databases">
        <title>Reductive evolution of mitochondrial metabolism and differential evolution of invasion-related proteins in Cryptosporidium.</title>
        <authorList>
            <person name="Liu S."/>
            <person name="Roellig D.M."/>
            <person name="Guo Y."/>
            <person name="Li N."/>
            <person name="Frace M.A."/>
            <person name="Tang K."/>
            <person name="Zhang L."/>
            <person name="Feng Y."/>
            <person name="Xiao L."/>
        </authorList>
    </citation>
    <scope>NUCLEOTIDE SEQUENCE [LARGE SCALE GENOMIC DNA]</scope>
    <source>
        <strain evidence="4">30847</strain>
    </source>
</reference>
<dbReference type="OrthoDB" id="342409at2759"/>
<dbReference type="EMBL" id="LRBS01000124">
    <property type="protein sequence ID" value="OII71144.1"/>
    <property type="molecule type" value="Genomic_DNA"/>
</dbReference>
<feature type="region of interest" description="Disordered" evidence="2">
    <location>
        <begin position="473"/>
        <end position="493"/>
    </location>
</feature>
<evidence type="ECO:0000256" key="1">
    <source>
        <dbReference type="SAM" id="Coils"/>
    </source>
</evidence>
<dbReference type="RefSeq" id="XP_067066512.1">
    <property type="nucleotide sequence ID" value="XM_067212789.1"/>
</dbReference>
<dbReference type="PROSITE" id="PS51035">
    <property type="entry name" value="BAG"/>
    <property type="match status" value="1"/>
</dbReference>
<proteinExistence type="predicted"/>
<name>A0A1J4MA90_9CRYT</name>
<feature type="domain" description="BAG" evidence="3">
    <location>
        <begin position="39"/>
        <end position="66"/>
    </location>
</feature>
<sequence>MTIQDTASTAGILAELNNRLTSYESTIRELRVKNRDFVNRLRDSQQIRKDLCIKINNLQDEIDKKEKEIKLQKDQNKQLKKRITNLTDLNSNYQSKIEELRSACNKLRTSLKSEYDKEIILEENKLSTSLTSKLTNLTKKKPTKSTDSISENNKLQLEVENTPSIPLSSTLTKFCINQVKPLVASEGDLQFSVEEVRESNSEYIPVSDDPIDRAIATFSNNRKNKVMFSRVKQGIYMYGRLMVEAKLVTKPGIDKNKPLLRIASRGKLYTLTDFVTTHEDEEFANIENTLRKQTGTNESSNLVTSPAINLRTPQQFTSNIVNSSMISPTSSKSAPLNITSTTPFQMQKALKNYDTTTNVPPPYYNNSNSSIPQQSTAGFGVPLQQQSVSSMIPNQHYTYFPTEHQINTYNISYPTTAITDYIPISTPIVLPRQPMISGPIASSPNALPPMIPNTPIIQPNRVIQHPYNVSNTNTTEVDSNVNNINTKSNTTNAINTPALSENVNHQYANATSGSISAATIGEWYRQASILSRCNTISTNKESGISKTKN</sequence>
<dbReference type="VEuPathDB" id="CryptoDB:cand_025600"/>
<evidence type="ECO:0000256" key="2">
    <source>
        <dbReference type="SAM" id="MobiDB-lite"/>
    </source>
</evidence>
<protein>
    <recommendedName>
        <fullName evidence="3">BAG domain-containing protein</fullName>
    </recommendedName>
</protein>
<organism evidence="4 5">
    <name type="scientific">Cryptosporidium andersoni</name>
    <dbReference type="NCBI Taxonomy" id="117008"/>
    <lineage>
        <taxon>Eukaryota</taxon>
        <taxon>Sar</taxon>
        <taxon>Alveolata</taxon>
        <taxon>Apicomplexa</taxon>
        <taxon>Conoidasida</taxon>
        <taxon>Coccidia</taxon>
        <taxon>Eucoccidiorida</taxon>
        <taxon>Eimeriorina</taxon>
        <taxon>Cryptosporidiidae</taxon>
        <taxon>Cryptosporidium</taxon>
    </lineage>
</organism>
<evidence type="ECO:0000313" key="5">
    <source>
        <dbReference type="Proteomes" id="UP000186804"/>
    </source>
</evidence>
<dbReference type="AlphaFoldDB" id="A0A1J4MA90"/>